<dbReference type="Gene3D" id="3.30.360.90">
    <property type="match status" value="1"/>
</dbReference>
<dbReference type="Gene3D" id="3.30.1490.360">
    <property type="match status" value="1"/>
</dbReference>
<dbReference type="EMBL" id="DVMR01000050">
    <property type="protein sequence ID" value="HIU43869.1"/>
    <property type="molecule type" value="Genomic_DNA"/>
</dbReference>
<evidence type="ECO:0000313" key="7">
    <source>
        <dbReference type="Proteomes" id="UP000824073"/>
    </source>
</evidence>
<dbReference type="InterPro" id="IPR035326">
    <property type="entry name" value="Beta_sandwich_Seath"/>
</dbReference>
<reference evidence="6" key="1">
    <citation type="submission" date="2020-10" db="EMBL/GenBank/DDBJ databases">
        <authorList>
            <person name="Gilroy R."/>
        </authorList>
    </citation>
    <scope>NUCLEOTIDE SEQUENCE</scope>
    <source>
        <strain evidence="6">CHK191-8634</strain>
    </source>
</reference>
<evidence type="ECO:0000259" key="2">
    <source>
        <dbReference type="Pfam" id="PF04984"/>
    </source>
</evidence>
<comment type="similarity">
    <text evidence="1">Belongs to the myoviridae tail sheath protein family.</text>
</comment>
<reference evidence="6" key="2">
    <citation type="journal article" date="2021" name="PeerJ">
        <title>Extensive microbial diversity within the chicken gut microbiome revealed by metagenomics and culture.</title>
        <authorList>
            <person name="Gilroy R."/>
            <person name="Ravi A."/>
            <person name="Getino M."/>
            <person name="Pursley I."/>
            <person name="Horton D.L."/>
            <person name="Alikhan N.F."/>
            <person name="Baker D."/>
            <person name="Gharbi K."/>
            <person name="Hall N."/>
            <person name="Watson M."/>
            <person name="Adriaenssens E.M."/>
            <person name="Foster-Nyarko E."/>
            <person name="Jarju S."/>
            <person name="Secka A."/>
            <person name="Antonio M."/>
            <person name="Oren A."/>
            <person name="Chaudhuri R.R."/>
            <person name="La Ragione R."/>
            <person name="Hildebrand F."/>
            <person name="Pallen M.J."/>
        </authorList>
    </citation>
    <scope>NUCLEOTIDE SEQUENCE</scope>
    <source>
        <strain evidence="6">CHK191-8634</strain>
    </source>
</reference>
<feature type="domain" description="Tail sheath protein C-terminal" evidence="4">
    <location>
        <begin position="351"/>
        <end position="447"/>
    </location>
</feature>
<gene>
    <name evidence="6" type="ORF">IAB67_06195</name>
</gene>
<comment type="caution">
    <text evidence="6">The sequence shown here is derived from an EMBL/GenBank/DDBJ whole genome shotgun (WGS) entry which is preliminary data.</text>
</comment>
<organism evidence="6 7">
    <name type="scientific">Candidatus Ventrousia excrementavium</name>
    <dbReference type="NCBI Taxonomy" id="2840961"/>
    <lineage>
        <taxon>Bacteria</taxon>
        <taxon>Bacillati</taxon>
        <taxon>Bacillota</taxon>
        <taxon>Clostridia</taxon>
        <taxon>Eubacteriales</taxon>
        <taxon>Clostridiaceae</taxon>
        <taxon>Clostridiaceae incertae sedis</taxon>
        <taxon>Candidatus Ventrousia</taxon>
    </lineage>
</organism>
<dbReference type="Pfam" id="PF17481">
    <property type="entry name" value="Phage_sheath_domII"/>
    <property type="match status" value="1"/>
</dbReference>
<evidence type="ECO:0000313" key="6">
    <source>
        <dbReference type="EMBL" id="HIU43869.1"/>
    </source>
</evidence>
<dbReference type="InterPro" id="IPR020287">
    <property type="entry name" value="Tail_sheath_C"/>
</dbReference>
<evidence type="ECO:0000259" key="4">
    <source>
        <dbReference type="Pfam" id="PF17482"/>
    </source>
</evidence>
<dbReference type="Pfam" id="PF04984">
    <property type="entry name" value="Phage_sheath_1"/>
    <property type="match status" value="1"/>
</dbReference>
<evidence type="ECO:0000259" key="5">
    <source>
        <dbReference type="Pfam" id="PF22671"/>
    </source>
</evidence>
<dbReference type="Pfam" id="PF17482">
    <property type="entry name" value="Phage_sheath_1C"/>
    <property type="match status" value="1"/>
</dbReference>
<dbReference type="Pfam" id="PF22671">
    <property type="entry name" value="Gp18_domIII_N"/>
    <property type="match status" value="1"/>
</dbReference>
<dbReference type="Proteomes" id="UP000824073">
    <property type="component" value="Unassembled WGS sequence"/>
</dbReference>
<dbReference type="Gene3D" id="3.40.50.11790">
    <property type="match status" value="1"/>
</dbReference>
<dbReference type="Gene3D" id="2.60.40.4290">
    <property type="match status" value="1"/>
</dbReference>
<dbReference type="InterPro" id="IPR035089">
    <property type="entry name" value="Phage_sheath_subtilisin"/>
</dbReference>
<feature type="domain" description="Tail sheath protein subtilisin-like" evidence="2">
    <location>
        <begin position="193"/>
        <end position="340"/>
    </location>
</feature>
<dbReference type="AlphaFoldDB" id="A0A9D1LL37"/>
<sequence>MAKGGGGTWTSQNKIRPGVYFRFKSTAGLGLTVGERGTVTICEPMSWGPVAQVMQVEAGADMTPFTGYDITAPQNRFLNEIFKGSNRTSAPNKVLLYRPAASSSAEATVKVAPLTATALYPGARGNDISITITELTEPEDTFTVSTIVDGAIVDQQQAQTVEDLVPNDWVTWSGTGALAASTGAALTGGADGTVQSAAYSTYLTAIEPYKFDIMIYDGTDTTVMDAMSAFVKRIVEDSGAYSQLVAANMTNPDSRFIINVMSGVTLSDGTVLTPQQTTWWVGGAQAGAMYNQDLTYASYPGAVDVNPLMTNSQYEAADQAGQITLWADDGVVKVEYDINSLVTYTPDIGKVFRLNRTMRLCSTIANDIYQQFSDNYVGVVNNNEAGRMMFKSAIVGYLLDIQANQGIQNFEADDVEVLPGTDVDAVLVNIAIQVVGSANKIYLTVEVS</sequence>
<name>A0A9D1LL37_9CLOT</name>
<feature type="domain" description="Phage tail sheath protein-like beta-sandwich" evidence="3">
    <location>
        <begin position="105"/>
        <end position="191"/>
    </location>
</feature>
<accession>A0A9D1LL37</accession>
<evidence type="ECO:0000259" key="3">
    <source>
        <dbReference type="Pfam" id="PF17481"/>
    </source>
</evidence>
<proteinExistence type="inferred from homology"/>
<dbReference type="InterPro" id="IPR054564">
    <property type="entry name" value="Gp18_domIII_N"/>
</dbReference>
<feature type="domain" description="Tail sheath protein Gp18-like" evidence="5">
    <location>
        <begin position="36"/>
        <end position="86"/>
    </location>
</feature>
<dbReference type="Gene3D" id="3.30.1370.220">
    <property type="match status" value="1"/>
</dbReference>
<protein>
    <submittedName>
        <fullName evidence="6">Phage tail sheath family protein</fullName>
    </submittedName>
</protein>
<evidence type="ECO:0000256" key="1">
    <source>
        <dbReference type="ARBA" id="ARBA00008005"/>
    </source>
</evidence>